<proteinExistence type="predicted"/>
<dbReference type="InterPro" id="IPR036291">
    <property type="entry name" value="NAD(P)-bd_dom_sf"/>
</dbReference>
<dbReference type="Proteomes" id="UP001597083">
    <property type="component" value="Unassembled WGS sequence"/>
</dbReference>
<evidence type="ECO:0000313" key="1">
    <source>
        <dbReference type="EMBL" id="MFD0853602.1"/>
    </source>
</evidence>
<dbReference type="InterPro" id="IPR002347">
    <property type="entry name" value="SDR_fam"/>
</dbReference>
<protein>
    <submittedName>
        <fullName evidence="1">SDR family oxidoreductase</fullName>
    </submittedName>
</protein>
<organism evidence="1 2">
    <name type="scientific">Actinomadura adrarensis</name>
    <dbReference type="NCBI Taxonomy" id="1819600"/>
    <lineage>
        <taxon>Bacteria</taxon>
        <taxon>Bacillati</taxon>
        <taxon>Actinomycetota</taxon>
        <taxon>Actinomycetes</taxon>
        <taxon>Streptosporangiales</taxon>
        <taxon>Thermomonosporaceae</taxon>
        <taxon>Actinomadura</taxon>
    </lineage>
</organism>
<reference evidence="2" key="1">
    <citation type="journal article" date="2019" name="Int. J. Syst. Evol. Microbiol.">
        <title>The Global Catalogue of Microorganisms (GCM) 10K type strain sequencing project: providing services to taxonomists for standard genome sequencing and annotation.</title>
        <authorList>
            <consortium name="The Broad Institute Genomics Platform"/>
            <consortium name="The Broad Institute Genome Sequencing Center for Infectious Disease"/>
            <person name="Wu L."/>
            <person name="Ma J."/>
        </authorList>
    </citation>
    <scope>NUCLEOTIDE SEQUENCE [LARGE SCALE GENOMIC DNA]</scope>
    <source>
        <strain evidence="2">JCM 31696</strain>
    </source>
</reference>
<gene>
    <name evidence="1" type="ORF">ACFQ07_15300</name>
</gene>
<dbReference type="SUPFAM" id="SSF51735">
    <property type="entry name" value="NAD(P)-binding Rossmann-fold domains"/>
    <property type="match status" value="1"/>
</dbReference>
<sequence>RFGRPREVASVAAFLCSPAARYVTGAVLPVDGGYLAV</sequence>
<dbReference type="Gene3D" id="3.40.50.720">
    <property type="entry name" value="NAD(P)-binding Rossmann-like Domain"/>
    <property type="match status" value="1"/>
</dbReference>
<dbReference type="EMBL" id="JBHTIR010002302">
    <property type="protein sequence ID" value="MFD0853602.1"/>
    <property type="molecule type" value="Genomic_DNA"/>
</dbReference>
<comment type="caution">
    <text evidence="1">The sequence shown here is derived from an EMBL/GenBank/DDBJ whole genome shotgun (WGS) entry which is preliminary data.</text>
</comment>
<feature type="non-terminal residue" evidence="1">
    <location>
        <position position="1"/>
    </location>
</feature>
<keyword evidence="2" id="KW-1185">Reference proteome</keyword>
<name>A0ABW3CHY0_9ACTN</name>
<dbReference type="Pfam" id="PF13561">
    <property type="entry name" value="adh_short_C2"/>
    <property type="match status" value="1"/>
</dbReference>
<evidence type="ECO:0000313" key="2">
    <source>
        <dbReference type="Proteomes" id="UP001597083"/>
    </source>
</evidence>
<accession>A0ABW3CHY0</accession>